<proteinExistence type="predicted"/>
<name>A0ABX1ZNT7_9BACL</name>
<evidence type="ECO:0000313" key="2">
    <source>
        <dbReference type="Proteomes" id="UP000618579"/>
    </source>
</evidence>
<accession>A0ABX1ZNT7</accession>
<reference evidence="1 2" key="1">
    <citation type="submission" date="2019-10" db="EMBL/GenBank/DDBJ databases">
        <title>Description of Paenibacillus pedi sp. nov.</title>
        <authorList>
            <person name="Carlier A."/>
            <person name="Qi S."/>
        </authorList>
    </citation>
    <scope>NUCLEOTIDE SEQUENCE [LARGE SCALE GENOMIC DNA]</scope>
    <source>
        <strain evidence="1 2">LMG 31457</strain>
    </source>
</reference>
<keyword evidence="2" id="KW-1185">Reference proteome</keyword>
<sequence>MWTVIYIAPTAKIAERIKQRLTEEGFLVQVRGISSLSKNQFEIVVPAGEVEEVQEVLNSILHR</sequence>
<organism evidence="1 2">
    <name type="scientific">Paenibacillus planticolens</name>
    <dbReference type="NCBI Taxonomy" id="2654976"/>
    <lineage>
        <taxon>Bacteria</taxon>
        <taxon>Bacillati</taxon>
        <taxon>Bacillota</taxon>
        <taxon>Bacilli</taxon>
        <taxon>Bacillales</taxon>
        <taxon>Paenibacillaceae</taxon>
        <taxon>Paenibacillus</taxon>
    </lineage>
</organism>
<protein>
    <submittedName>
        <fullName evidence="1">Glutamate decarboxylase</fullName>
    </submittedName>
</protein>
<gene>
    <name evidence="1" type="ORF">GC097_14650</name>
</gene>
<evidence type="ECO:0000313" key="1">
    <source>
        <dbReference type="EMBL" id="NOV01253.1"/>
    </source>
</evidence>
<dbReference type="RefSeq" id="WP_171684083.1">
    <property type="nucleotide sequence ID" value="NZ_WHNZ01000030.1"/>
</dbReference>
<dbReference type="EMBL" id="WHNZ01000030">
    <property type="protein sequence ID" value="NOV01253.1"/>
    <property type="molecule type" value="Genomic_DNA"/>
</dbReference>
<comment type="caution">
    <text evidence="1">The sequence shown here is derived from an EMBL/GenBank/DDBJ whole genome shotgun (WGS) entry which is preliminary data.</text>
</comment>
<dbReference type="Proteomes" id="UP000618579">
    <property type="component" value="Unassembled WGS sequence"/>
</dbReference>